<sequence>MPQCFSQSESREASEDQVNESEMSSENEESEFAVDYKLFVKTADGVLLPAKWFKESVSTVDKFLLSIHDKILLITKDNNIMPNEYSVTFKTQRETGAGTQLVDEQDFIKFKSEYTKLAARKSDIGIYVTIVQQSTQNKRKKKELDLSECEEDNERSNNYKNKNQVPNVSSLSSHDKEIAENVLKIRNAYHCNVHNHPCINKESHKDFHMKITFMMLSIWASDMNKGLATVENPPTHPLFSYANISSKKQLPSSYLQSPPTMSSQMPLVLPYLPPHALHTQVQLTQPQTQLSQSPQVQLTQPLSPQTQLSQSPQVQLTQSSLQVQVGQSSSPHAQLIQLLPPHIQSTQVQLAQPLSSQFVQPSQLSPPLSQGQPQFILPSFPLQQTPLILPSLPQYNWAFGSQLFQSHQPTLYNPYQTLPHISIQFQAIQSNPHISSTLPTMAEFLKEVDEGEETGNQYQNFLEKFNAQRILVKRLRRLTDEEFTKFGVETIGERQTLREYAKKYQR</sequence>
<accession>A0A9N9ABV2</accession>
<proteinExistence type="predicted"/>
<dbReference type="OrthoDB" id="2435661at2759"/>
<keyword evidence="3" id="KW-1185">Reference proteome</keyword>
<feature type="region of interest" description="Disordered" evidence="1">
    <location>
        <begin position="1"/>
        <end position="29"/>
    </location>
</feature>
<feature type="region of interest" description="Disordered" evidence="1">
    <location>
        <begin position="141"/>
        <end position="173"/>
    </location>
</feature>
<evidence type="ECO:0000313" key="2">
    <source>
        <dbReference type="EMBL" id="CAG8527255.1"/>
    </source>
</evidence>
<dbReference type="Proteomes" id="UP000789405">
    <property type="component" value="Unassembled WGS sequence"/>
</dbReference>
<evidence type="ECO:0000256" key="1">
    <source>
        <dbReference type="SAM" id="MobiDB-lite"/>
    </source>
</evidence>
<feature type="region of interest" description="Disordered" evidence="1">
    <location>
        <begin position="282"/>
        <end position="313"/>
    </location>
</feature>
<dbReference type="EMBL" id="CAJVPY010001564">
    <property type="protein sequence ID" value="CAG8527255.1"/>
    <property type="molecule type" value="Genomic_DNA"/>
</dbReference>
<reference evidence="2" key="1">
    <citation type="submission" date="2021-06" db="EMBL/GenBank/DDBJ databases">
        <authorList>
            <person name="Kallberg Y."/>
            <person name="Tangrot J."/>
            <person name="Rosling A."/>
        </authorList>
    </citation>
    <scope>NUCLEOTIDE SEQUENCE</scope>
    <source>
        <strain evidence="2">MA453B</strain>
    </source>
</reference>
<gene>
    <name evidence="2" type="ORF">DERYTH_LOCUS4167</name>
</gene>
<feature type="compositionally biased region" description="Acidic residues" evidence="1">
    <location>
        <begin position="15"/>
        <end position="29"/>
    </location>
</feature>
<evidence type="ECO:0000313" key="3">
    <source>
        <dbReference type="Proteomes" id="UP000789405"/>
    </source>
</evidence>
<dbReference type="AlphaFoldDB" id="A0A9N9ABV2"/>
<name>A0A9N9ABV2_9GLOM</name>
<feature type="compositionally biased region" description="Polar residues" evidence="1">
    <location>
        <begin position="156"/>
        <end position="172"/>
    </location>
</feature>
<protein>
    <submittedName>
        <fullName evidence="2">18311_t:CDS:1</fullName>
    </submittedName>
</protein>
<comment type="caution">
    <text evidence="2">The sequence shown here is derived from an EMBL/GenBank/DDBJ whole genome shotgun (WGS) entry which is preliminary data.</text>
</comment>
<organism evidence="2 3">
    <name type="scientific">Dentiscutata erythropus</name>
    <dbReference type="NCBI Taxonomy" id="1348616"/>
    <lineage>
        <taxon>Eukaryota</taxon>
        <taxon>Fungi</taxon>
        <taxon>Fungi incertae sedis</taxon>
        <taxon>Mucoromycota</taxon>
        <taxon>Glomeromycotina</taxon>
        <taxon>Glomeromycetes</taxon>
        <taxon>Diversisporales</taxon>
        <taxon>Gigasporaceae</taxon>
        <taxon>Dentiscutata</taxon>
    </lineage>
</organism>